<dbReference type="Proteomes" id="UP001601442">
    <property type="component" value="Unassembled WGS sequence"/>
</dbReference>
<gene>
    <name evidence="2" type="ORF">ACFYU5_25760</name>
</gene>
<feature type="region of interest" description="Disordered" evidence="1">
    <location>
        <begin position="1"/>
        <end position="29"/>
    </location>
</feature>
<proteinExistence type="predicted"/>
<feature type="region of interest" description="Disordered" evidence="1">
    <location>
        <begin position="51"/>
        <end position="73"/>
    </location>
</feature>
<reference evidence="2 3" key="1">
    <citation type="submission" date="2024-10" db="EMBL/GenBank/DDBJ databases">
        <title>The Natural Products Discovery Center: Release of the First 8490 Sequenced Strains for Exploring Actinobacteria Biosynthetic Diversity.</title>
        <authorList>
            <person name="Kalkreuter E."/>
            <person name="Kautsar S.A."/>
            <person name="Yang D."/>
            <person name="Bader C.D."/>
            <person name="Teijaro C.N."/>
            <person name="Fluegel L."/>
            <person name="Davis C.M."/>
            <person name="Simpson J.R."/>
            <person name="Lauterbach L."/>
            <person name="Steele A.D."/>
            <person name="Gui C."/>
            <person name="Meng S."/>
            <person name="Li G."/>
            <person name="Viehrig K."/>
            <person name="Ye F."/>
            <person name="Su P."/>
            <person name="Kiefer A.F."/>
            <person name="Nichols A."/>
            <person name="Cepeda A.J."/>
            <person name="Yan W."/>
            <person name="Fan B."/>
            <person name="Jiang Y."/>
            <person name="Adhikari A."/>
            <person name="Zheng C.-J."/>
            <person name="Schuster L."/>
            <person name="Cowan T.M."/>
            <person name="Smanski M.J."/>
            <person name="Chevrette M.G."/>
            <person name="De Carvalho L.P.S."/>
            <person name="Shen B."/>
        </authorList>
    </citation>
    <scope>NUCLEOTIDE SEQUENCE [LARGE SCALE GENOMIC DNA]</scope>
    <source>
        <strain evidence="2 3">NPDC004119</strain>
    </source>
</reference>
<name>A0ABW6P9N5_9NOCA</name>
<evidence type="ECO:0000313" key="2">
    <source>
        <dbReference type="EMBL" id="MFF0499831.1"/>
    </source>
</evidence>
<protein>
    <submittedName>
        <fullName evidence="2">Uncharacterized protein</fullName>
    </submittedName>
</protein>
<evidence type="ECO:0000313" key="3">
    <source>
        <dbReference type="Proteomes" id="UP001601442"/>
    </source>
</evidence>
<keyword evidence="3" id="KW-1185">Reference proteome</keyword>
<dbReference type="EMBL" id="JBIAMT010000005">
    <property type="protein sequence ID" value="MFF0499831.1"/>
    <property type="molecule type" value="Genomic_DNA"/>
</dbReference>
<accession>A0ABW6P9N5</accession>
<organism evidence="2 3">
    <name type="scientific">Nocardia aobensis</name>
    <dbReference type="NCBI Taxonomy" id="257277"/>
    <lineage>
        <taxon>Bacteria</taxon>
        <taxon>Bacillati</taxon>
        <taxon>Actinomycetota</taxon>
        <taxon>Actinomycetes</taxon>
        <taxon>Mycobacteriales</taxon>
        <taxon>Nocardiaceae</taxon>
        <taxon>Nocardia</taxon>
    </lineage>
</organism>
<evidence type="ECO:0000256" key="1">
    <source>
        <dbReference type="SAM" id="MobiDB-lite"/>
    </source>
</evidence>
<dbReference type="RefSeq" id="WP_387398624.1">
    <property type="nucleotide sequence ID" value="NZ_JBIAMT010000005.1"/>
</dbReference>
<comment type="caution">
    <text evidence="2">The sequence shown here is derived from an EMBL/GenBank/DDBJ whole genome shotgun (WGS) entry which is preliminary data.</text>
</comment>
<sequence length="91" mass="9240">MDAPEPPALIASSELNGIGEPPAPRMHSPLRALASPDRISDELLVLTADADPVRHDPPGQAHGPATGGRPAPDAKGCACARIHGVLLTISG</sequence>